<dbReference type="RefSeq" id="WP_070704545.1">
    <property type="nucleotide sequence ID" value="NZ_CP018776.1"/>
</dbReference>
<dbReference type="Pfam" id="PF01497">
    <property type="entry name" value="Peripla_BP_2"/>
    <property type="match status" value="1"/>
</dbReference>
<gene>
    <name evidence="4" type="ORF">EIG99_05905</name>
</gene>
<dbReference type="PROSITE" id="PS51257">
    <property type="entry name" value="PROKAR_LIPOPROTEIN"/>
    <property type="match status" value="1"/>
</dbReference>
<dbReference type="AlphaFoldDB" id="A0A4Q7CML8"/>
<evidence type="ECO:0000313" key="5">
    <source>
        <dbReference type="Proteomes" id="UP000293854"/>
    </source>
</evidence>
<feature type="domain" description="Fe/B12 periplasmic-binding" evidence="3">
    <location>
        <begin position="46"/>
        <end position="300"/>
    </location>
</feature>
<comment type="similarity">
    <text evidence="1">Belongs to the bacterial solute-binding protein 8 family.</text>
</comment>
<dbReference type="SUPFAM" id="SSF53807">
    <property type="entry name" value="Helical backbone' metal receptor"/>
    <property type="match status" value="1"/>
</dbReference>
<keyword evidence="2" id="KW-0732">Signal</keyword>
<accession>A0A4Q7CML8</accession>
<evidence type="ECO:0000256" key="2">
    <source>
        <dbReference type="SAM" id="SignalP"/>
    </source>
</evidence>
<name>A0A4Q7CML8_9STAP</name>
<evidence type="ECO:0000259" key="3">
    <source>
        <dbReference type="PROSITE" id="PS50983"/>
    </source>
</evidence>
<sequence>MKQKLWVFLIVIILIAAGCSAPTKTDKKDNQDKAENAQKSKPKYHRIISLMPSNTEILYQLGLGDDIVGVSTVDDYPNDVKHKQKFDAMKLNKEQLLKAKPDLIVAHESQKGMDGKVLQSLKNKGIKVVYIKDAKTLDEIYDTFKQVGKVTGRESQASTLVYDTKHRVDAVLKDVPKHEKKPTVFLEVSHEPEIYTAGKDTFFNYMLEKLNAENSFNDVTGWKKVSKESIIKKNPNVLITTEGISRSEYLKVIRKRGGFEDLEAVKKGRVEAVDGDKISRPGPRIDQGLEELRDAIYRDE</sequence>
<dbReference type="Proteomes" id="UP000293854">
    <property type="component" value="Unassembled WGS sequence"/>
</dbReference>
<dbReference type="InterPro" id="IPR050902">
    <property type="entry name" value="ABC_Transporter_SBP"/>
</dbReference>
<dbReference type="EMBL" id="RQTE01000094">
    <property type="protein sequence ID" value="RZI02582.1"/>
    <property type="molecule type" value="Genomic_DNA"/>
</dbReference>
<dbReference type="FunFam" id="3.40.50.1980:FF:000035">
    <property type="entry name" value="Iron ABC transporter substrate-binding protein"/>
    <property type="match status" value="1"/>
</dbReference>
<feature type="chain" id="PRO_5039562353" evidence="2">
    <location>
        <begin position="22"/>
        <end position="300"/>
    </location>
</feature>
<dbReference type="PROSITE" id="PS50983">
    <property type="entry name" value="FE_B12_PBP"/>
    <property type="match status" value="1"/>
</dbReference>
<reference evidence="4 5" key="1">
    <citation type="submission" date="2018-11" db="EMBL/GenBank/DDBJ databases">
        <title>Genomic profiling of Staphylococcus species from a Poultry farm system in KwaZulu-Natal, South Africa.</title>
        <authorList>
            <person name="Amoako D.G."/>
            <person name="Somboro A.M."/>
            <person name="Abia A.L.K."/>
            <person name="Bester L.A."/>
            <person name="Essack S.Y."/>
        </authorList>
    </citation>
    <scope>NUCLEOTIDE SEQUENCE [LARGE SCALE GENOMIC DNA]</scope>
    <source>
        <strain evidence="4 5">SA11</strain>
    </source>
</reference>
<dbReference type="CDD" id="cd01143">
    <property type="entry name" value="YvrC"/>
    <property type="match status" value="1"/>
</dbReference>
<protein>
    <submittedName>
        <fullName evidence="4">ABC transporter substrate-binding protein</fullName>
    </submittedName>
</protein>
<dbReference type="InterPro" id="IPR002491">
    <property type="entry name" value="ABC_transptr_periplasmic_BD"/>
</dbReference>
<comment type="caution">
    <text evidence="4">The sequence shown here is derived from an EMBL/GenBank/DDBJ whole genome shotgun (WGS) entry which is preliminary data.</text>
</comment>
<dbReference type="PANTHER" id="PTHR30535:SF34">
    <property type="entry name" value="MOLYBDATE-BINDING PROTEIN MOLA"/>
    <property type="match status" value="1"/>
</dbReference>
<evidence type="ECO:0000313" key="4">
    <source>
        <dbReference type="EMBL" id="RZI02582.1"/>
    </source>
</evidence>
<organism evidence="4 5">
    <name type="scientific">Staphylococcus condimenti</name>
    <dbReference type="NCBI Taxonomy" id="70255"/>
    <lineage>
        <taxon>Bacteria</taxon>
        <taxon>Bacillati</taxon>
        <taxon>Bacillota</taxon>
        <taxon>Bacilli</taxon>
        <taxon>Bacillales</taxon>
        <taxon>Staphylococcaceae</taxon>
        <taxon>Staphylococcus</taxon>
    </lineage>
</organism>
<proteinExistence type="inferred from homology"/>
<dbReference type="Gene3D" id="3.40.50.1980">
    <property type="entry name" value="Nitrogenase molybdenum iron protein domain"/>
    <property type="match status" value="2"/>
</dbReference>
<dbReference type="GO" id="GO:0071281">
    <property type="term" value="P:cellular response to iron ion"/>
    <property type="evidence" value="ECO:0007669"/>
    <property type="project" value="TreeGrafter"/>
</dbReference>
<dbReference type="PANTHER" id="PTHR30535">
    <property type="entry name" value="VITAMIN B12-BINDING PROTEIN"/>
    <property type="match status" value="1"/>
</dbReference>
<feature type="signal peptide" evidence="2">
    <location>
        <begin position="1"/>
        <end position="21"/>
    </location>
</feature>
<evidence type="ECO:0000256" key="1">
    <source>
        <dbReference type="ARBA" id="ARBA00008814"/>
    </source>
</evidence>